<dbReference type="InterPro" id="IPR001242">
    <property type="entry name" value="Condensation_dom"/>
</dbReference>
<dbReference type="EMBL" id="JAUSZS010000007">
    <property type="protein sequence ID" value="MDQ0935383.1"/>
    <property type="molecule type" value="Genomic_DNA"/>
</dbReference>
<evidence type="ECO:0000313" key="2">
    <source>
        <dbReference type="EMBL" id="MDQ0935383.1"/>
    </source>
</evidence>
<dbReference type="RefSeq" id="WP_307628959.1">
    <property type="nucleotide sequence ID" value="NZ_JAUSZS010000007.1"/>
</dbReference>
<protein>
    <recommendedName>
        <fullName evidence="1">Condensation domain-containing protein</fullName>
    </recommendedName>
</protein>
<feature type="domain" description="Condensation" evidence="1">
    <location>
        <begin position="53"/>
        <end position="260"/>
    </location>
</feature>
<dbReference type="Gene3D" id="3.30.559.10">
    <property type="entry name" value="Chloramphenicol acetyltransferase-like domain"/>
    <property type="match status" value="1"/>
</dbReference>
<sequence length="294" mass="31835">MTSPENIRELNLSVTGCSSRSGRLTWAHQDIIDYARRDPYVPSAVVDTPEHPRLDECLEAIRTVVRRHESLRTFVREGDSPVRQEIQDKVDIPVVLVDRTSSGDGGRDILLTALSRKAANSSTDLLFYMGFLVDKDNVTCVVVSAHHLILDGWGFQNLVADLLEEIRAPGEGLSPQQVFQQLDQVEWESSGAGERGKDAAIAHHREDALLLARRRSSWGKPASLKESVHGGGISLGLSSAQVEEVAKRLSVGTPSLLLAACARTISASLDLGTFWSGCTPPTGSTRSGCDPSLG</sequence>
<dbReference type="InterPro" id="IPR023213">
    <property type="entry name" value="CAT-like_dom_sf"/>
</dbReference>
<reference evidence="2 3" key="1">
    <citation type="submission" date="2023-07" db="EMBL/GenBank/DDBJ databases">
        <title>Comparative genomics of wheat-associated soil bacteria to identify genetic determinants of phenazine resistance.</title>
        <authorList>
            <person name="Mouncey N."/>
        </authorList>
    </citation>
    <scope>NUCLEOTIDE SEQUENCE [LARGE SCALE GENOMIC DNA]</scope>
    <source>
        <strain evidence="2 3">W2I16</strain>
    </source>
</reference>
<dbReference type="Proteomes" id="UP001223072">
    <property type="component" value="Unassembled WGS sequence"/>
</dbReference>
<name>A0ABU0RUH8_9ACTN</name>
<keyword evidence="3" id="KW-1185">Reference proteome</keyword>
<comment type="caution">
    <text evidence="2">The sequence shown here is derived from an EMBL/GenBank/DDBJ whole genome shotgun (WGS) entry which is preliminary data.</text>
</comment>
<organism evidence="2 3">
    <name type="scientific">Streptomyces turgidiscabies</name>
    <dbReference type="NCBI Taxonomy" id="85558"/>
    <lineage>
        <taxon>Bacteria</taxon>
        <taxon>Bacillati</taxon>
        <taxon>Actinomycetota</taxon>
        <taxon>Actinomycetes</taxon>
        <taxon>Kitasatosporales</taxon>
        <taxon>Streptomycetaceae</taxon>
        <taxon>Streptomyces</taxon>
    </lineage>
</organism>
<proteinExistence type="predicted"/>
<evidence type="ECO:0000259" key="1">
    <source>
        <dbReference type="Pfam" id="PF00668"/>
    </source>
</evidence>
<dbReference type="Pfam" id="PF00668">
    <property type="entry name" value="Condensation"/>
    <property type="match status" value="1"/>
</dbReference>
<dbReference type="SUPFAM" id="SSF52777">
    <property type="entry name" value="CoA-dependent acyltransferases"/>
    <property type="match status" value="1"/>
</dbReference>
<dbReference type="Gene3D" id="3.30.559.30">
    <property type="entry name" value="Nonribosomal peptide synthetase, condensation domain"/>
    <property type="match status" value="1"/>
</dbReference>
<accession>A0ABU0RUH8</accession>
<evidence type="ECO:0000313" key="3">
    <source>
        <dbReference type="Proteomes" id="UP001223072"/>
    </source>
</evidence>
<gene>
    <name evidence="2" type="ORF">QFZ49_005355</name>
</gene>